<dbReference type="Proteomes" id="UP000256977">
    <property type="component" value="Unassembled WGS sequence"/>
</dbReference>
<dbReference type="InterPro" id="IPR036491">
    <property type="entry name" value="YugN-like_sf"/>
</dbReference>
<protein>
    <submittedName>
        <fullName evidence="1">YugN-like protein</fullName>
    </submittedName>
</protein>
<sequence length="139" mass="15591">MRELDSSLTSQVHDYGVSRQLLSERGFTLGGNWDYDHGSFDCALDEANLVWLRLPFEVTAGRLDSEAEPMDTEIRFGCPYVLKHVYNEGLDDSARAGTVGGLINQFSAPVDPDDDIESAWIDKARRKLDEVEAIYPRHG</sequence>
<dbReference type="OrthoDB" id="2988890at2"/>
<organism evidence="1 2">
    <name type="scientific">Cohnella phaseoli</name>
    <dbReference type="NCBI Taxonomy" id="456490"/>
    <lineage>
        <taxon>Bacteria</taxon>
        <taxon>Bacillati</taxon>
        <taxon>Bacillota</taxon>
        <taxon>Bacilli</taxon>
        <taxon>Bacillales</taxon>
        <taxon>Paenibacillaceae</taxon>
        <taxon>Cohnella</taxon>
    </lineage>
</organism>
<reference evidence="1 2" key="1">
    <citation type="submission" date="2018-07" db="EMBL/GenBank/DDBJ databases">
        <title>Genomic Encyclopedia of Type Strains, Phase III (KMG-III): the genomes of soil and plant-associated and newly described type strains.</title>
        <authorList>
            <person name="Whitman W."/>
        </authorList>
    </citation>
    <scope>NUCLEOTIDE SEQUENCE [LARGE SCALE GENOMIC DNA]</scope>
    <source>
        <strain evidence="1 2">CECT 7287</strain>
    </source>
</reference>
<accession>A0A3D9IXD3</accession>
<name>A0A3D9IXD3_9BACL</name>
<proteinExistence type="predicted"/>
<dbReference type="InterPro" id="IPR014967">
    <property type="entry name" value="Uncharacterised_YugN-like"/>
</dbReference>
<dbReference type="Pfam" id="PF08868">
    <property type="entry name" value="YugN"/>
    <property type="match status" value="1"/>
</dbReference>
<evidence type="ECO:0000313" key="2">
    <source>
        <dbReference type="Proteomes" id="UP000256977"/>
    </source>
</evidence>
<evidence type="ECO:0000313" key="1">
    <source>
        <dbReference type="EMBL" id="RED66503.1"/>
    </source>
</evidence>
<dbReference type="Gene3D" id="3.30.310.100">
    <property type="entry name" value="YugN-like"/>
    <property type="match status" value="1"/>
</dbReference>
<dbReference type="SUPFAM" id="SSF160755">
    <property type="entry name" value="YugN-like"/>
    <property type="match status" value="1"/>
</dbReference>
<gene>
    <name evidence="1" type="ORF">DFP98_118127</name>
</gene>
<dbReference type="AlphaFoldDB" id="A0A3D9IXD3"/>
<dbReference type="RefSeq" id="WP_116062729.1">
    <property type="nucleotide sequence ID" value="NZ_QRDZ01000018.1"/>
</dbReference>
<keyword evidence="2" id="KW-1185">Reference proteome</keyword>
<dbReference type="EMBL" id="QRDZ01000018">
    <property type="protein sequence ID" value="RED66503.1"/>
    <property type="molecule type" value="Genomic_DNA"/>
</dbReference>
<comment type="caution">
    <text evidence="1">The sequence shown here is derived from an EMBL/GenBank/DDBJ whole genome shotgun (WGS) entry which is preliminary data.</text>
</comment>